<keyword evidence="1" id="KW-0732">Signal</keyword>
<gene>
    <name evidence="2" type="ORF">F2Q70_00013666</name>
</gene>
<evidence type="ECO:0000256" key="1">
    <source>
        <dbReference type="SAM" id="SignalP"/>
    </source>
</evidence>
<feature type="chain" id="PRO_5035730106" evidence="1">
    <location>
        <begin position="23"/>
        <end position="288"/>
    </location>
</feature>
<feature type="signal peptide" evidence="1">
    <location>
        <begin position="1"/>
        <end position="22"/>
    </location>
</feature>
<dbReference type="EMBL" id="QGKY02000089">
    <property type="protein sequence ID" value="KAF2613891.1"/>
    <property type="molecule type" value="Genomic_DNA"/>
</dbReference>
<protein>
    <submittedName>
        <fullName evidence="2">Uncharacterized protein</fullName>
    </submittedName>
</protein>
<organism evidence="2">
    <name type="scientific">Brassica cretica</name>
    <name type="common">Mustard</name>
    <dbReference type="NCBI Taxonomy" id="69181"/>
    <lineage>
        <taxon>Eukaryota</taxon>
        <taxon>Viridiplantae</taxon>
        <taxon>Streptophyta</taxon>
        <taxon>Embryophyta</taxon>
        <taxon>Tracheophyta</taxon>
        <taxon>Spermatophyta</taxon>
        <taxon>Magnoliopsida</taxon>
        <taxon>eudicotyledons</taxon>
        <taxon>Gunneridae</taxon>
        <taxon>Pentapetalae</taxon>
        <taxon>rosids</taxon>
        <taxon>malvids</taxon>
        <taxon>Brassicales</taxon>
        <taxon>Brassicaceae</taxon>
        <taxon>Brassiceae</taxon>
        <taxon>Brassica</taxon>
    </lineage>
</organism>
<proteinExistence type="predicted"/>
<accession>A0A8S9M7H8</accession>
<reference evidence="2" key="1">
    <citation type="submission" date="2019-12" db="EMBL/GenBank/DDBJ databases">
        <title>Genome sequencing and annotation of Brassica cretica.</title>
        <authorList>
            <person name="Studholme D.J."/>
            <person name="Sarris P.F."/>
        </authorList>
    </citation>
    <scope>NUCLEOTIDE SEQUENCE</scope>
    <source>
        <strain evidence="2">PFS-102/07</strain>
        <tissue evidence="2">Leaf</tissue>
    </source>
</reference>
<comment type="caution">
    <text evidence="2">The sequence shown here is derived from an EMBL/GenBank/DDBJ whole genome shotgun (WGS) entry which is preliminary data.</text>
</comment>
<evidence type="ECO:0000313" key="2">
    <source>
        <dbReference type="EMBL" id="KAF2613891.1"/>
    </source>
</evidence>
<sequence length="288" mass="31846">MTSAVALAASLFLGFPLFLTTAPDLPRSLALPFVDSVPTPTAPPLMRSKSAAMSQRVAHSVQGLSNPPTLECSFNLGRITLSPTMFLVWQSAAECSLLNELVPHICEPRHDTVISELTFSAGSQFAFLKVDSQEHHFTASASPRHSNPFPEPLVLNRHMLWFEPKPFMELKLADCYKLEPSFVLRSIMSVHDPSSRLSAKGPSYLFVSVKFKTFIFSVSVEIHLVFSESFDVGARVVHARSTSFQTLPFGLINVDSGTQQDSFISFVISCFSVMYYDVNQIVEDPSGY</sequence>
<dbReference type="AlphaFoldDB" id="A0A8S9M7H8"/>
<name>A0A8S9M7H8_BRACR</name>